<dbReference type="EMBL" id="CAJNJA010035881">
    <property type="protein sequence ID" value="CAE7712793.1"/>
    <property type="molecule type" value="Genomic_DNA"/>
</dbReference>
<feature type="non-terminal residue" evidence="2">
    <location>
        <position position="1"/>
    </location>
</feature>
<evidence type="ECO:0000313" key="2">
    <source>
        <dbReference type="EMBL" id="CAE7712793.1"/>
    </source>
</evidence>
<protein>
    <submittedName>
        <fullName evidence="2">FhkA protein</fullName>
    </submittedName>
</protein>
<name>A0A812WXK9_9DINO</name>
<reference evidence="2" key="1">
    <citation type="submission" date="2021-02" db="EMBL/GenBank/DDBJ databases">
        <authorList>
            <person name="Dougan E. K."/>
            <person name="Rhodes N."/>
            <person name="Thang M."/>
            <person name="Chan C."/>
        </authorList>
    </citation>
    <scope>NUCLEOTIDE SEQUENCE</scope>
</reference>
<keyword evidence="3" id="KW-1185">Reference proteome</keyword>
<evidence type="ECO:0000313" key="3">
    <source>
        <dbReference type="Proteomes" id="UP000601435"/>
    </source>
</evidence>
<comment type="caution">
    <text evidence="2">The sequence shown here is derived from an EMBL/GenBank/DDBJ whole genome shotgun (WGS) entry which is preliminary data.</text>
</comment>
<sequence>MRSGLSAGVVQPLASQQTPLDLDAEALLTRSSRSRPFRLEDEDAGRMGSPRPRGKRQKLSESPSPSRLRGQALLQWLWKRRLDRGVETAGKAGEVSGGGDVESVARPIRNAKQLLQEQLKQFKLLLENRESPETEFGLSAAPPLVTTRPYRKNQKAPLEGGTVLLPPTCLQVDALLGAEATDAWDKVQRKVLVEAKRAERRSAQAAKAPSGAVSCFLPWRSLEVSLEAFLFQKAHLQLQKRCDLEPGRRVLMRQLGGQPTAGLFEDPAAGSAMANAALSAALVGVLPAESTGNEFQAATLLPSRRSGSLAELVEAARPGLLGRWHPCPALSVPTGCKDALLCTRLFRDTCVGLTSTFAGRMSRQGLTEDQPLAPSGGQEHCFCNICSEWLSRSSHKSHQCQSHVGKPQAKTKPRLKIFHQSWDGLEFPLSFQHSRQTVEISCDAVLENAFKRLLWPQVWEPKQVSSSWRLTKSQSEPCQSSPIQNLSLKVPYENLTQPGRFLLSSSQLALLGWMRQQERQSLFKSQQTIRQGLCETDLALELQLAREFEFCGGLVLTRAPNEEPYFDRAVATCILALMEDAETAKPSPMLNKRRCRLEATGTLILVQQQSLPYWQQALEASPLSRRRVVIVANQRKMRSLTVAEVVEADLILVSVQLFSSEAYQRHFDSLSKPGLQVWDASSLQKRIDTVQGQGDTEPEELCQDVEGSFEQGDLVTLHGLIAKAHLNGRRGQLIGWQEDTGRWSCLLEAPKSAKVPKPTAKRK</sequence>
<organism evidence="2 3">
    <name type="scientific">Symbiodinium necroappetens</name>
    <dbReference type="NCBI Taxonomy" id="1628268"/>
    <lineage>
        <taxon>Eukaryota</taxon>
        <taxon>Sar</taxon>
        <taxon>Alveolata</taxon>
        <taxon>Dinophyceae</taxon>
        <taxon>Suessiales</taxon>
        <taxon>Symbiodiniaceae</taxon>
        <taxon>Symbiodinium</taxon>
    </lineage>
</organism>
<evidence type="ECO:0000256" key="1">
    <source>
        <dbReference type="SAM" id="MobiDB-lite"/>
    </source>
</evidence>
<accession>A0A812WXK9</accession>
<dbReference type="AlphaFoldDB" id="A0A812WXK9"/>
<proteinExistence type="predicted"/>
<gene>
    <name evidence="2" type="primary">fhkA</name>
    <name evidence="2" type="ORF">SNEC2469_LOCUS20558</name>
</gene>
<dbReference type="OrthoDB" id="420865at2759"/>
<feature type="region of interest" description="Disordered" evidence="1">
    <location>
        <begin position="1"/>
        <end position="68"/>
    </location>
</feature>
<dbReference type="Proteomes" id="UP000601435">
    <property type="component" value="Unassembled WGS sequence"/>
</dbReference>